<feature type="domain" description="Type II secretion system protein GspF" evidence="13">
    <location>
        <begin position="63"/>
        <end position="186"/>
    </location>
</feature>
<sequence>MHHYAYKAMDATGKLARGQLAANSALELEHSLHRLGLDLISFKTASTRNFLSRGVTRHHQALFCLEMEQLLHAGVPLLQALAELHISTEQPALRLALAHSKVAIESGESLSQALSHHSHAFPQLLITLIHIGEVTGRLPEVFGHLAATLRWHDETAKKLHRALIYPALVLTTVLASTAFLLAYLVPQMAAFFKSSGQSLPWHTELMLQTSAHFARHGWHWLLGMVVCLALAIGIIASSPIARNYWDGRKLRIPVIGPLLQKSIMARFARYLALMYRTGIPLLDALEHCRDVVGNLHVASHLNTAIDDIRSGIAISDSLQKTGTFPPLVIRMLHIGETTGHLDAALDRVSEYYDRDVQHTIETLFSLLEPALTILLGGLMALAMLSILGPIYDAISEIRL</sequence>
<gene>
    <name evidence="14" type="primary">pilC</name>
    <name evidence="14" type="ORF">NMK_1237</name>
</gene>
<evidence type="ECO:0000256" key="1">
    <source>
        <dbReference type="ARBA" id="ARBA00002684"/>
    </source>
</evidence>
<dbReference type="Gene3D" id="1.20.81.30">
    <property type="entry name" value="Type II secretion system (T2SS), domain F"/>
    <property type="match status" value="2"/>
</dbReference>
<protein>
    <recommendedName>
        <fullName evidence="10">General secretion pathway protein F</fullName>
    </recommendedName>
</protein>
<feature type="domain" description="Type II secretion system protein GspF" evidence="13">
    <location>
        <begin position="267"/>
        <end position="388"/>
    </location>
</feature>
<dbReference type="InterPro" id="IPR003004">
    <property type="entry name" value="GspF/PilC"/>
</dbReference>
<dbReference type="InterPro" id="IPR001992">
    <property type="entry name" value="T2SS_GspF/T4SS_PilC_CS"/>
</dbReference>
<keyword evidence="6" id="KW-0997">Cell inner membrane</keyword>
<dbReference type="PANTHER" id="PTHR30012">
    <property type="entry name" value="GENERAL SECRETION PATHWAY PROTEIN"/>
    <property type="match status" value="1"/>
</dbReference>
<dbReference type="GO" id="GO:0009306">
    <property type="term" value="P:protein secretion"/>
    <property type="evidence" value="ECO:0007669"/>
    <property type="project" value="InterPro"/>
</dbReference>
<evidence type="ECO:0000256" key="12">
    <source>
        <dbReference type="SAM" id="Phobius"/>
    </source>
</evidence>
<evidence type="ECO:0000256" key="3">
    <source>
        <dbReference type="ARBA" id="ARBA00005745"/>
    </source>
</evidence>
<dbReference type="Pfam" id="PF00482">
    <property type="entry name" value="T2SSF"/>
    <property type="match status" value="2"/>
</dbReference>
<evidence type="ECO:0000256" key="8">
    <source>
        <dbReference type="ARBA" id="ARBA00022989"/>
    </source>
</evidence>
<evidence type="ECO:0000256" key="4">
    <source>
        <dbReference type="ARBA" id="ARBA00022448"/>
    </source>
</evidence>
<proteinExistence type="inferred from homology"/>
<evidence type="ECO:0000256" key="7">
    <source>
        <dbReference type="ARBA" id="ARBA00022692"/>
    </source>
</evidence>
<dbReference type="Proteomes" id="UP000245081">
    <property type="component" value="Unassembled WGS sequence"/>
</dbReference>
<evidence type="ECO:0000256" key="5">
    <source>
        <dbReference type="ARBA" id="ARBA00022475"/>
    </source>
</evidence>
<dbReference type="PRINTS" id="PR00812">
    <property type="entry name" value="BCTERIALGSPF"/>
</dbReference>
<organism evidence="14 15">
    <name type="scientific">Novimethylophilus kurashikiensis</name>
    <dbReference type="NCBI Taxonomy" id="1825523"/>
    <lineage>
        <taxon>Bacteria</taxon>
        <taxon>Pseudomonadati</taxon>
        <taxon>Pseudomonadota</taxon>
        <taxon>Betaproteobacteria</taxon>
        <taxon>Nitrosomonadales</taxon>
        <taxon>Methylophilaceae</taxon>
        <taxon>Novimethylophilus</taxon>
    </lineage>
</organism>
<feature type="transmembrane region" description="Helical" evidence="12">
    <location>
        <begin position="218"/>
        <end position="241"/>
    </location>
</feature>
<evidence type="ECO:0000256" key="2">
    <source>
        <dbReference type="ARBA" id="ARBA00004429"/>
    </source>
</evidence>
<comment type="similarity">
    <text evidence="3 11">Belongs to the GSP F family.</text>
</comment>
<evidence type="ECO:0000313" key="14">
    <source>
        <dbReference type="EMBL" id="GBG13686.1"/>
    </source>
</evidence>
<dbReference type="OrthoDB" id="9805682at2"/>
<dbReference type="EMBL" id="BDOQ01000003">
    <property type="protein sequence ID" value="GBG13686.1"/>
    <property type="molecule type" value="Genomic_DNA"/>
</dbReference>
<feature type="transmembrane region" description="Helical" evidence="12">
    <location>
        <begin position="370"/>
        <end position="391"/>
    </location>
</feature>
<evidence type="ECO:0000256" key="6">
    <source>
        <dbReference type="ARBA" id="ARBA00022519"/>
    </source>
</evidence>
<dbReference type="RefSeq" id="WP_109014862.1">
    <property type="nucleotide sequence ID" value="NZ_BDOQ01000003.1"/>
</dbReference>
<comment type="subcellular location">
    <subcellularLocation>
        <location evidence="2 11">Cell inner membrane</location>
        <topology evidence="2 11">Multi-pass membrane protein</topology>
    </subcellularLocation>
</comment>
<dbReference type="GO" id="GO:0005886">
    <property type="term" value="C:plasma membrane"/>
    <property type="evidence" value="ECO:0007669"/>
    <property type="project" value="UniProtKB-SubCell"/>
</dbReference>
<dbReference type="InterPro" id="IPR042094">
    <property type="entry name" value="T2SS_GspF_sf"/>
</dbReference>
<name>A0A2R5F5U1_9PROT</name>
<dbReference type="FunFam" id="1.20.81.30:FF:000001">
    <property type="entry name" value="Type II secretion system protein F"/>
    <property type="match status" value="1"/>
</dbReference>
<evidence type="ECO:0000259" key="13">
    <source>
        <dbReference type="Pfam" id="PF00482"/>
    </source>
</evidence>
<keyword evidence="9 12" id="KW-0472">Membrane</keyword>
<comment type="function">
    <text evidence="1">Component of the type II secretion system inner membrane complex required for the energy-dependent secretion of extracellular factors such as proteases and toxins from the periplasm.</text>
</comment>
<dbReference type="PROSITE" id="PS00874">
    <property type="entry name" value="T2SP_F"/>
    <property type="match status" value="1"/>
</dbReference>
<keyword evidence="15" id="KW-1185">Reference proteome</keyword>
<evidence type="ECO:0000256" key="11">
    <source>
        <dbReference type="RuleBase" id="RU003923"/>
    </source>
</evidence>
<feature type="transmembrane region" description="Helical" evidence="12">
    <location>
        <begin position="162"/>
        <end position="185"/>
    </location>
</feature>
<keyword evidence="8 12" id="KW-1133">Transmembrane helix</keyword>
<evidence type="ECO:0000256" key="10">
    <source>
        <dbReference type="ARBA" id="ARBA00030750"/>
    </source>
</evidence>
<reference evidence="14 15" key="1">
    <citation type="journal article" date="2018" name="Environ. Microbiol.">
        <title>Isolation and genomic characterization of Novimethylophilus kurashikiensis gen. nov. sp. nov., a new lanthanide-dependent methylotrophic species of Methylophilaceae.</title>
        <authorList>
            <person name="Lv H."/>
            <person name="Sahin N."/>
            <person name="Tani A."/>
        </authorList>
    </citation>
    <scope>NUCLEOTIDE SEQUENCE [LARGE SCALE GENOMIC DNA]</scope>
    <source>
        <strain evidence="14 15">La2-4</strain>
    </source>
</reference>
<evidence type="ECO:0000313" key="15">
    <source>
        <dbReference type="Proteomes" id="UP000245081"/>
    </source>
</evidence>
<evidence type="ECO:0000256" key="9">
    <source>
        <dbReference type="ARBA" id="ARBA00023136"/>
    </source>
</evidence>
<keyword evidence="7 11" id="KW-0812">Transmembrane</keyword>
<dbReference type="PANTHER" id="PTHR30012:SF0">
    <property type="entry name" value="TYPE II SECRETION SYSTEM PROTEIN F-RELATED"/>
    <property type="match status" value="1"/>
</dbReference>
<comment type="caution">
    <text evidence="14">The sequence shown here is derived from an EMBL/GenBank/DDBJ whole genome shotgun (WGS) entry which is preliminary data.</text>
</comment>
<accession>A0A2R5F5U1</accession>
<dbReference type="AlphaFoldDB" id="A0A2R5F5U1"/>
<dbReference type="InterPro" id="IPR018076">
    <property type="entry name" value="T2SS_GspF_dom"/>
</dbReference>
<keyword evidence="5" id="KW-1003">Cell membrane</keyword>
<keyword evidence="4 11" id="KW-0813">Transport</keyword>